<protein>
    <submittedName>
        <fullName evidence="2">Uncharacterized protein</fullName>
    </submittedName>
</protein>
<gene>
    <name evidence="2" type="ORF">MNODULE_14680</name>
</gene>
<dbReference type="AlphaFoldDB" id="A0A7X6IBY5"/>
<dbReference type="Proteomes" id="UP000534783">
    <property type="component" value="Unassembled WGS sequence"/>
</dbReference>
<evidence type="ECO:0000313" key="3">
    <source>
        <dbReference type="Proteomes" id="UP000534783"/>
    </source>
</evidence>
<name>A0A7X6IBY5_9BACT</name>
<evidence type="ECO:0000313" key="2">
    <source>
        <dbReference type="EMBL" id="NKE71991.1"/>
    </source>
</evidence>
<evidence type="ECO:0000256" key="1">
    <source>
        <dbReference type="SAM" id="SignalP"/>
    </source>
</evidence>
<accession>A0A7X6IBY5</accession>
<feature type="chain" id="PRO_5030854582" evidence="1">
    <location>
        <begin position="23"/>
        <end position="129"/>
    </location>
</feature>
<proteinExistence type="predicted"/>
<sequence length="129" mass="14908">MKQQFVFALLFFLFFPVQPVLAKTLALSGVPEIQTKSTLEESIRIEMDSVKKRNHRVVVIKDGDAYYWETRERRKLIRSTQGPLTLFIDPTGGGYIKVISSEGKVLYMEHHSQGLNTFTYWGVVEHFEP</sequence>
<keyword evidence="1" id="KW-0732">Signal</keyword>
<comment type="caution">
    <text evidence="2">The sequence shown here is derived from an EMBL/GenBank/DDBJ whole genome shotgun (WGS) entry which is preliminary data.</text>
</comment>
<keyword evidence="3" id="KW-1185">Reference proteome</keyword>
<reference evidence="2 3" key="1">
    <citation type="journal article" date="2020" name="Nature">
        <title>Bacterial chemolithoautotrophy via manganese oxidation.</title>
        <authorList>
            <person name="Yu H."/>
            <person name="Leadbetter J.R."/>
        </authorList>
    </citation>
    <scope>NUCLEOTIDE SEQUENCE [LARGE SCALE GENOMIC DNA]</scope>
    <source>
        <strain evidence="2 3">Mn-1</strain>
    </source>
</reference>
<dbReference type="EMBL" id="VTOW01000003">
    <property type="protein sequence ID" value="NKE71991.1"/>
    <property type="molecule type" value="Genomic_DNA"/>
</dbReference>
<dbReference type="RefSeq" id="WP_168061256.1">
    <property type="nucleotide sequence ID" value="NZ_VTOW01000003.1"/>
</dbReference>
<feature type="signal peptide" evidence="1">
    <location>
        <begin position="1"/>
        <end position="22"/>
    </location>
</feature>
<organism evidence="2 3">
    <name type="scientific">Candidatus Manganitrophus noduliformans</name>
    <dbReference type="NCBI Taxonomy" id="2606439"/>
    <lineage>
        <taxon>Bacteria</taxon>
        <taxon>Pseudomonadati</taxon>
        <taxon>Nitrospirota</taxon>
        <taxon>Nitrospiria</taxon>
        <taxon>Candidatus Troglogloeales</taxon>
        <taxon>Candidatus Manganitrophaceae</taxon>
        <taxon>Candidatus Manganitrophus</taxon>
    </lineage>
</organism>